<dbReference type="OrthoDB" id="6430364at2759"/>
<keyword evidence="11 12" id="KW-0407">Ion channel</keyword>
<evidence type="ECO:0000256" key="12">
    <source>
        <dbReference type="RuleBase" id="RU000679"/>
    </source>
</evidence>
<evidence type="ECO:0000256" key="3">
    <source>
        <dbReference type="ARBA" id="ARBA00022448"/>
    </source>
</evidence>
<proteinExistence type="inferred from homology"/>
<evidence type="ECO:0000256" key="7">
    <source>
        <dbReference type="ARBA" id="ARBA00023053"/>
    </source>
</evidence>
<dbReference type="GO" id="GO:0005272">
    <property type="term" value="F:sodium channel activity"/>
    <property type="evidence" value="ECO:0007669"/>
    <property type="project" value="UniProtKB-KW"/>
</dbReference>
<evidence type="ECO:0000256" key="8">
    <source>
        <dbReference type="ARBA" id="ARBA00023065"/>
    </source>
</evidence>
<protein>
    <submittedName>
        <fullName evidence="14">Uncharacterized protein</fullName>
    </submittedName>
</protein>
<keyword evidence="9 13" id="KW-0472">Membrane</keyword>
<keyword evidence="5 12" id="KW-0812">Transmembrane</keyword>
<keyword evidence="10 12" id="KW-0739">Sodium transport</keyword>
<comment type="similarity">
    <text evidence="2 12">Belongs to the amiloride-sensitive sodium channel (TC 1.A.6) family.</text>
</comment>
<evidence type="ECO:0000256" key="13">
    <source>
        <dbReference type="SAM" id="Phobius"/>
    </source>
</evidence>
<evidence type="ECO:0000256" key="2">
    <source>
        <dbReference type="ARBA" id="ARBA00007193"/>
    </source>
</evidence>
<keyword evidence="8 12" id="KW-0406">Ion transport</keyword>
<dbReference type="GO" id="GO:0016020">
    <property type="term" value="C:membrane"/>
    <property type="evidence" value="ECO:0007669"/>
    <property type="project" value="UniProtKB-SubCell"/>
</dbReference>
<dbReference type="Proteomes" id="UP000887116">
    <property type="component" value="Unassembled WGS sequence"/>
</dbReference>
<evidence type="ECO:0000256" key="5">
    <source>
        <dbReference type="ARBA" id="ARBA00022692"/>
    </source>
</evidence>
<evidence type="ECO:0000256" key="4">
    <source>
        <dbReference type="ARBA" id="ARBA00022461"/>
    </source>
</evidence>
<evidence type="ECO:0000313" key="14">
    <source>
        <dbReference type="EMBL" id="GFR19350.1"/>
    </source>
</evidence>
<organism evidence="14 15">
    <name type="scientific">Trichonephila clavata</name>
    <name type="common">Joro spider</name>
    <name type="synonym">Nephila clavata</name>
    <dbReference type="NCBI Taxonomy" id="2740835"/>
    <lineage>
        <taxon>Eukaryota</taxon>
        <taxon>Metazoa</taxon>
        <taxon>Ecdysozoa</taxon>
        <taxon>Arthropoda</taxon>
        <taxon>Chelicerata</taxon>
        <taxon>Arachnida</taxon>
        <taxon>Araneae</taxon>
        <taxon>Araneomorphae</taxon>
        <taxon>Entelegynae</taxon>
        <taxon>Araneoidea</taxon>
        <taxon>Nephilidae</taxon>
        <taxon>Trichonephila</taxon>
    </lineage>
</organism>
<dbReference type="AlphaFoldDB" id="A0A8X6J474"/>
<keyword evidence="7" id="KW-0915">Sodium</keyword>
<dbReference type="Pfam" id="PF00858">
    <property type="entry name" value="ASC"/>
    <property type="match status" value="1"/>
</dbReference>
<evidence type="ECO:0000256" key="11">
    <source>
        <dbReference type="ARBA" id="ARBA00023303"/>
    </source>
</evidence>
<comment type="caution">
    <text evidence="14">The sequence shown here is derived from an EMBL/GenBank/DDBJ whole genome shotgun (WGS) entry which is preliminary data.</text>
</comment>
<dbReference type="InterPro" id="IPR001873">
    <property type="entry name" value="ENaC"/>
</dbReference>
<keyword evidence="3 12" id="KW-0813">Transport</keyword>
<keyword evidence="4 12" id="KW-0894">Sodium channel</keyword>
<keyword evidence="15" id="KW-1185">Reference proteome</keyword>
<comment type="subcellular location">
    <subcellularLocation>
        <location evidence="1">Membrane</location>
        <topology evidence="1">Multi-pass membrane protein</topology>
    </subcellularLocation>
</comment>
<dbReference type="EMBL" id="BMAO01037669">
    <property type="protein sequence ID" value="GFR19350.1"/>
    <property type="molecule type" value="Genomic_DNA"/>
</dbReference>
<evidence type="ECO:0000256" key="6">
    <source>
        <dbReference type="ARBA" id="ARBA00022989"/>
    </source>
</evidence>
<gene>
    <name evidence="14" type="ORF">TNCT_465881</name>
</gene>
<sequence length="133" mass="15384">MKKKLEKKMLKKIIFRKKSLDLEKRRKKQRSAQLNLLADFLANHLSAAGVSHVVKAPSPYRRGFWFVILLVTAMGMSYMTCKVLQEYLAYPAVFRSKVRNVTKCNLIVKNIIKFKKSLQSGNFSSISIIQIIY</sequence>
<accession>A0A8X6J474</accession>
<keyword evidence="6 13" id="KW-1133">Transmembrane helix</keyword>
<reference evidence="14" key="1">
    <citation type="submission" date="2020-07" db="EMBL/GenBank/DDBJ databases">
        <title>Multicomponent nature underlies the extraordinary mechanical properties of spider dragline silk.</title>
        <authorList>
            <person name="Kono N."/>
            <person name="Nakamura H."/>
            <person name="Mori M."/>
            <person name="Yoshida Y."/>
            <person name="Ohtoshi R."/>
            <person name="Malay A.D."/>
            <person name="Moran D.A.P."/>
            <person name="Tomita M."/>
            <person name="Numata K."/>
            <person name="Arakawa K."/>
        </authorList>
    </citation>
    <scope>NUCLEOTIDE SEQUENCE</scope>
</reference>
<evidence type="ECO:0000313" key="15">
    <source>
        <dbReference type="Proteomes" id="UP000887116"/>
    </source>
</evidence>
<evidence type="ECO:0000256" key="10">
    <source>
        <dbReference type="ARBA" id="ARBA00023201"/>
    </source>
</evidence>
<evidence type="ECO:0000256" key="9">
    <source>
        <dbReference type="ARBA" id="ARBA00023136"/>
    </source>
</evidence>
<name>A0A8X6J474_TRICU</name>
<feature type="transmembrane region" description="Helical" evidence="13">
    <location>
        <begin position="63"/>
        <end position="81"/>
    </location>
</feature>
<evidence type="ECO:0000256" key="1">
    <source>
        <dbReference type="ARBA" id="ARBA00004141"/>
    </source>
</evidence>